<dbReference type="GO" id="GO:0022625">
    <property type="term" value="C:cytosolic large ribosomal subunit"/>
    <property type="evidence" value="ECO:0007669"/>
    <property type="project" value="TreeGrafter"/>
</dbReference>
<dbReference type="InterPro" id="IPR020784">
    <property type="entry name" value="Ribosomal_uL11_N"/>
</dbReference>
<dbReference type="PROSITE" id="PS00359">
    <property type="entry name" value="RIBOSOMAL_L11"/>
    <property type="match status" value="1"/>
</dbReference>
<feature type="domain" description="Large ribosomal subunit protein uL11 C-terminal" evidence="11">
    <location>
        <begin position="75"/>
        <end position="143"/>
    </location>
</feature>
<dbReference type="Gene3D" id="1.10.10.250">
    <property type="entry name" value="Ribosomal protein L11, C-terminal domain"/>
    <property type="match status" value="1"/>
</dbReference>
<evidence type="ECO:0000256" key="2">
    <source>
        <dbReference type="ARBA" id="ARBA00022481"/>
    </source>
</evidence>
<dbReference type="STRING" id="1817864.A2Z21_00170"/>
<reference evidence="13 14" key="1">
    <citation type="journal article" date="2016" name="Nat. Commun.">
        <title>Thousands of microbial genomes shed light on interconnected biogeochemical processes in an aquifer system.</title>
        <authorList>
            <person name="Anantharaman K."/>
            <person name="Brown C.T."/>
            <person name="Hug L.A."/>
            <person name="Sharon I."/>
            <person name="Castelle C.J."/>
            <person name="Probst A.J."/>
            <person name="Thomas B.C."/>
            <person name="Singh A."/>
            <person name="Wilkins M.J."/>
            <person name="Karaoz U."/>
            <person name="Brodie E.L."/>
            <person name="Williams K.H."/>
            <person name="Hubbard S.S."/>
            <person name="Banfield J.F."/>
        </authorList>
    </citation>
    <scope>NUCLEOTIDE SEQUENCE [LARGE SCALE GENOMIC DNA]</scope>
    <source>
        <strain evidence="14">RBG_16_55_9</strain>
    </source>
</reference>
<dbReference type="InterPro" id="IPR020785">
    <property type="entry name" value="Ribosomal_uL11_CS"/>
</dbReference>
<dbReference type="GO" id="GO:0003735">
    <property type="term" value="F:structural constituent of ribosome"/>
    <property type="evidence" value="ECO:0007669"/>
    <property type="project" value="InterPro"/>
</dbReference>
<dbReference type="PANTHER" id="PTHR11661">
    <property type="entry name" value="60S RIBOSOMAL PROTEIN L12"/>
    <property type="match status" value="1"/>
</dbReference>
<keyword evidence="3 7" id="KW-0699">rRNA-binding</keyword>
<comment type="function">
    <text evidence="7 9">Forms part of the ribosomal stalk which helps the ribosome interact with GTP-bound translation factors.</text>
</comment>
<dbReference type="GO" id="GO:0006412">
    <property type="term" value="P:translation"/>
    <property type="evidence" value="ECO:0007669"/>
    <property type="project" value="UniProtKB-UniRule"/>
</dbReference>
<dbReference type="Proteomes" id="UP000179157">
    <property type="component" value="Unassembled WGS sequence"/>
</dbReference>
<comment type="PTM">
    <text evidence="7 9">One or more lysine residues are methylated.</text>
</comment>
<dbReference type="Pfam" id="PF03946">
    <property type="entry name" value="Ribosomal_L11_N"/>
    <property type="match status" value="1"/>
</dbReference>
<comment type="caution">
    <text evidence="13">The sequence shown here is derived from an EMBL/GenBank/DDBJ whole genome shotgun (WGS) entry which is preliminary data.</text>
</comment>
<dbReference type="InterPro" id="IPR020783">
    <property type="entry name" value="Ribosomal_uL11_C"/>
</dbReference>
<dbReference type="InterPro" id="IPR036769">
    <property type="entry name" value="Ribosomal_uL11_C_sf"/>
</dbReference>
<dbReference type="InterPro" id="IPR036796">
    <property type="entry name" value="Ribosomal_uL11_N_sf"/>
</dbReference>
<accession>A0A1F5UPH3</accession>
<keyword evidence="4 7" id="KW-0694">RNA-binding</keyword>
<evidence type="ECO:0000256" key="3">
    <source>
        <dbReference type="ARBA" id="ARBA00022730"/>
    </source>
</evidence>
<keyword evidence="5 7" id="KW-0689">Ribosomal protein</keyword>
<evidence type="ECO:0000256" key="8">
    <source>
        <dbReference type="RuleBase" id="RU003978"/>
    </source>
</evidence>
<proteinExistence type="inferred from homology"/>
<dbReference type="NCBIfam" id="TIGR01632">
    <property type="entry name" value="L11_bact"/>
    <property type="match status" value="1"/>
</dbReference>
<dbReference type="PANTHER" id="PTHR11661:SF1">
    <property type="entry name" value="LARGE RIBOSOMAL SUBUNIT PROTEIN UL11M"/>
    <property type="match status" value="1"/>
</dbReference>
<comment type="similarity">
    <text evidence="1 7 8">Belongs to the universal ribosomal protein uL11 family.</text>
</comment>
<comment type="subunit">
    <text evidence="7">Part of the ribosomal stalk of the 50S ribosomal subunit. Interacts with L10 and the large rRNA to form the base of the stalk. L10 forms an elongated spine to which L12 dimers bind in a sequential fashion forming a multimeric L10(L12)X complex.</text>
</comment>
<evidence type="ECO:0000256" key="5">
    <source>
        <dbReference type="ARBA" id="ARBA00022980"/>
    </source>
</evidence>
<dbReference type="Gene3D" id="3.30.1550.10">
    <property type="entry name" value="Ribosomal protein L11/L12, N-terminal domain"/>
    <property type="match status" value="1"/>
</dbReference>
<organism evidence="13 14">
    <name type="scientific">Fraserbacteria sp. (strain RBG_16_55_9)</name>
    <dbReference type="NCBI Taxonomy" id="1817864"/>
    <lineage>
        <taxon>Bacteria</taxon>
        <taxon>Candidatus Fraseribacteriota</taxon>
    </lineage>
</organism>
<feature type="domain" description="Large ribosomal subunit protein uL11 N-terminal" evidence="12">
    <location>
        <begin position="12"/>
        <end position="70"/>
    </location>
</feature>
<evidence type="ECO:0000259" key="12">
    <source>
        <dbReference type="Pfam" id="PF03946"/>
    </source>
</evidence>
<dbReference type="GO" id="GO:0070180">
    <property type="term" value="F:large ribosomal subunit rRNA binding"/>
    <property type="evidence" value="ECO:0007669"/>
    <property type="project" value="UniProtKB-UniRule"/>
</dbReference>
<dbReference type="SUPFAM" id="SSF54747">
    <property type="entry name" value="Ribosomal L11/L12e N-terminal domain"/>
    <property type="match status" value="1"/>
</dbReference>
<feature type="region of interest" description="Disordered" evidence="10">
    <location>
        <begin position="84"/>
        <end position="103"/>
    </location>
</feature>
<evidence type="ECO:0000259" key="11">
    <source>
        <dbReference type="Pfam" id="PF00298"/>
    </source>
</evidence>
<dbReference type="AlphaFoldDB" id="A0A1F5UPH3"/>
<dbReference type="SMART" id="SM00649">
    <property type="entry name" value="RL11"/>
    <property type="match status" value="1"/>
</dbReference>
<dbReference type="InterPro" id="IPR006519">
    <property type="entry name" value="Ribosomal_uL11_bac-typ"/>
</dbReference>
<sequence length="147" mass="15870">MAASGKKVDAVIKLQIPAGGATPAPPVGPALGEHKVNIMDFCKKFNEATKDQEKGLLIPVQIFVYFDKKFDFVLKKPPASELLKRAAGTPKGSGTPNSQKVGKITREQLRKIAEMKLPDLNTEDLEAAQRVIEGTARNMGIEVVESA</sequence>
<dbReference type="SUPFAM" id="SSF46906">
    <property type="entry name" value="Ribosomal protein L11, C-terminal domain"/>
    <property type="match status" value="1"/>
</dbReference>
<dbReference type="HAMAP" id="MF_00736">
    <property type="entry name" value="Ribosomal_uL11"/>
    <property type="match status" value="1"/>
</dbReference>
<dbReference type="InterPro" id="IPR000911">
    <property type="entry name" value="Ribosomal_uL11"/>
</dbReference>
<evidence type="ECO:0000256" key="4">
    <source>
        <dbReference type="ARBA" id="ARBA00022884"/>
    </source>
</evidence>
<evidence type="ECO:0000256" key="1">
    <source>
        <dbReference type="ARBA" id="ARBA00010537"/>
    </source>
</evidence>
<evidence type="ECO:0000313" key="13">
    <source>
        <dbReference type="EMBL" id="OGF53052.1"/>
    </source>
</evidence>
<protein>
    <recommendedName>
        <fullName evidence="7">Large ribosomal subunit protein uL11</fullName>
    </recommendedName>
</protein>
<evidence type="ECO:0000256" key="10">
    <source>
        <dbReference type="SAM" id="MobiDB-lite"/>
    </source>
</evidence>
<keyword evidence="2 7" id="KW-0488">Methylation</keyword>
<evidence type="ECO:0000256" key="7">
    <source>
        <dbReference type="HAMAP-Rule" id="MF_00736"/>
    </source>
</evidence>
<dbReference type="FunFam" id="1.10.10.250:FF:000001">
    <property type="entry name" value="50S ribosomal protein L11"/>
    <property type="match status" value="1"/>
</dbReference>
<evidence type="ECO:0000313" key="14">
    <source>
        <dbReference type="Proteomes" id="UP000179157"/>
    </source>
</evidence>
<dbReference type="Pfam" id="PF00298">
    <property type="entry name" value="Ribosomal_L11"/>
    <property type="match status" value="1"/>
</dbReference>
<dbReference type="FunFam" id="3.30.1550.10:FF:000005">
    <property type="entry name" value="50S ribosomal protein L11"/>
    <property type="match status" value="1"/>
</dbReference>
<name>A0A1F5UPH3_FRAXR</name>
<evidence type="ECO:0000256" key="9">
    <source>
        <dbReference type="RuleBase" id="RU003979"/>
    </source>
</evidence>
<dbReference type="EMBL" id="MFGX01000121">
    <property type="protein sequence ID" value="OGF53052.1"/>
    <property type="molecule type" value="Genomic_DNA"/>
</dbReference>
<dbReference type="CDD" id="cd00349">
    <property type="entry name" value="Ribosomal_L11"/>
    <property type="match status" value="1"/>
</dbReference>
<evidence type="ECO:0000256" key="6">
    <source>
        <dbReference type="ARBA" id="ARBA00023274"/>
    </source>
</evidence>
<gene>
    <name evidence="7" type="primary">rplK</name>
    <name evidence="13" type="ORF">A2Z21_00170</name>
</gene>
<keyword evidence="6 7" id="KW-0687">Ribonucleoprotein</keyword>